<comment type="function">
    <text evidence="2">Membrane-anchoring subunit of succinate dehydrogenase (SDH).</text>
</comment>
<protein>
    <submittedName>
        <fullName evidence="11">Succinate dehydrogenase</fullName>
    </submittedName>
</protein>
<evidence type="ECO:0000256" key="7">
    <source>
        <dbReference type="ARBA" id="ARBA00022989"/>
    </source>
</evidence>
<keyword evidence="8" id="KW-0408">Iron</keyword>
<dbReference type="GO" id="GO:0016020">
    <property type="term" value="C:membrane"/>
    <property type="evidence" value="ECO:0007669"/>
    <property type="project" value="UniProtKB-SubCell"/>
</dbReference>
<comment type="cofactor">
    <cofactor evidence="1">
        <name>heme</name>
        <dbReference type="ChEBI" id="CHEBI:30413"/>
    </cofactor>
</comment>
<comment type="subcellular location">
    <subcellularLocation>
        <location evidence="3">Membrane</location>
    </subcellularLocation>
</comment>
<evidence type="ECO:0000313" key="11">
    <source>
        <dbReference type="EMBL" id="KAB1079788.1"/>
    </source>
</evidence>
<dbReference type="EMBL" id="VZZK01000007">
    <property type="protein sequence ID" value="KAB1079788.1"/>
    <property type="molecule type" value="Genomic_DNA"/>
</dbReference>
<dbReference type="Gene3D" id="1.20.1300.10">
    <property type="entry name" value="Fumarate reductase/succinate dehydrogenase, transmembrane subunit"/>
    <property type="match status" value="1"/>
</dbReference>
<keyword evidence="4" id="KW-0349">Heme</keyword>
<evidence type="ECO:0000256" key="8">
    <source>
        <dbReference type="ARBA" id="ARBA00023004"/>
    </source>
</evidence>
<dbReference type="GO" id="GO:0046872">
    <property type="term" value="F:metal ion binding"/>
    <property type="evidence" value="ECO:0007669"/>
    <property type="project" value="UniProtKB-KW"/>
</dbReference>
<dbReference type="SUPFAM" id="SSF81343">
    <property type="entry name" value="Fumarate reductase respiratory complex transmembrane subunits"/>
    <property type="match status" value="1"/>
</dbReference>
<accession>A0A6L3T1S5</accession>
<organism evidence="11 12">
    <name type="scientific">Methylobacterium soli</name>
    <dbReference type="NCBI Taxonomy" id="553447"/>
    <lineage>
        <taxon>Bacteria</taxon>
        <taxon>Pseudomonadati</taxon>
        <taxon>Pseudomonadota</taxon>
        <taxon>Alphaproteobacteria</taxon>
        <taxon>Hyphomicrobiales</taxon>
        <taxon>Methylobacteriaceae</taxon>
        <taxon>Methylobacterium</taxon>
    </lineage>
</organism>
<dbReference type="OrthoDB" id="7364127at2"/>
<name>A0A6L3T1S5_9HYPH</name>
<evidence type="ECO:0000256" key="5">
    <source>
        <dbReference type="ARBA" id="ARBA00022692"/>
    </source>
</evidence>
<proteinExistence type="predicted"/>
<evidence type="ECO:0000256" key="9">
    <source>
        <dbReference type="ARBA" id="ARBA00023136"/>
    </source>
</evidence>
<sequence length="117" mass="12611">MRPAMTRDLRRRPGFAAALVHRLSGVALALFLPMHFLALGTALQGADRLESFLSLTHNGFARTAEWGLVCALSVHAALGLRVLAIEWLSYRERTAFVVSGCLATSFAVGLLFLLSGA</sequence>
<dbReference type="Proteomes" id="UP000474159">
    <property type="component" value="Unassembled WGS sequence"/>
</dbReference>
<dbReference type="InterPro" id="IPR034804">
    <property type="entry name" value="SQR/QFR_C/D"/>
</dbReference>
<evidence type="ECO:0000256" key="4">
    <source>
        <dbReference type="ARBA" id="ARBA00022617"/>
    </source>
</evidence>
<keyword evidence="5 10" id="KW-0812">Transmembrane</keyword>
<keyword evidence="7 10" id="KW-1133">Transmembrane helix</keyword>
<evidence type="ECO:0000256" key="3">
    <source>
        <dbReference type="ARBA" id="ARBA00004370"/>
    </source>
</evidence>
<dbReference type="PANTHER" id="PTHR41910">
    <property type="entry name" value="SUCCINATE DEHYDROGENASE 2 MEMBRANE SUBUNIT SDHC"/>
    <property type="match status" value="1"/>
</dbReference>
<evidence type="ECO:0000313" key="12">
    <source>
        <dbReference type="Proteomes" id="UP000474159"/>
    </source>
</evidence>
<comment type="caution">
    <text evidence="11">The sequence shown here is derived from an EMBL/GenBank/DDBJ whole genome shotgun (WGS) entry which is preliminary data.</text>
</comment>
<evidence type="ECO:0000256" key="1">
    <source>
        <dbReference type="ARBA" id="ARBA00001971"/>
    </source>
</evidence>
<dbReference type="PANTHER" id="PTHR41910:SF1">
    <property type="entry name" value="SUCCINATE DEHYDROGENASE HYDROPHOBIC MEMBRANE ANCHOR SUBUNIT"/>
    <property type="match status" value="1"/>
</dbReference>
<dbReference type="InterPro" id="IPR000701">
    <property type="entry name" value="SuccDH_FuR_B_TM-su"/>
</dbReference>
<feature type="transmembrane region" description="Helical" evidence="10">
    <location>
        <begin position="64"/>
        <end position="83"/>
    </location>
</feature>
<dbReference type="AlphaFoldDB" id="A0A6L3T1S5"/>
<keyword evidence="12" id="KW-1185">Reference proteome</keyword>
<dbReference type="Pfam" id="PF01127">
    <property type="entry name" value="Sdh_cyt"/>
    <property type="match status" value="1"/>
</dbReference>
<keyword evidence="9 10" id="KW-0472">Membrane</keyword>
<reference evidence="11 12" key="1">
    <citation type="submission" date="2019-09" db="EMBL/GenBank/DDBJ databases">
        <title>YIM 48816 draft genome.</title>
        <authorList>
            <person name="Jiang L."/>
        </authorList>
    </citation>
    <scope>NUCLEOTIDE SEQUENCE [LARGE SCALE GENOMIC DNA]</scope>
    <source>
        <strain evidence="11 12">YIM 48816</strain>
    </source>
</reference>
<gene>
    <name evidence="11" type="ORF">F6X53_08445</name>
</gene>
<evidence type="ECO:0000256" key="2">
    <source>
        <dbReference type="ARBA" id="ARBA00004050"/>
    </source>
</evidence>
<dbReference type="InterPro" id="IPR039023">
    <property type="entry name" value="SdhC_prok"/>
</dbReference>
<keyword evidence="6" id="KW-0479">Metal-binding</keyword>
<evidence type="ECO:0000256" key="6">
    <source>
        <dbReference type="ARBA" id="ARBA00022723"/>
    </source>
</evidence>
<feature type="transmembrane region" description="Helical" evidence="10">
    <location>
        <begin position="95"/>
        <end position="114"/>
    </location>
</feature>
<evidence type="ECO:0000256" key="10">
    <source>
        <dbReference type="SAM" id="Phobius"/>
    </source>
</evidence>